<dbReference type="Proteomes" id="UP000419144">
    <property type="component" value="Unassembled WGS sequence"/>
</dbReference>
<sequence length="464" mass="49320">MERRRHPDTVSVTKRTAVCCESSTSLHDQVNSDAGPTNNLASCLRRESSMAEARPGTEGEEVAVIANPCGFAKDSTSLLPTLPSRTEGAVTGAANNDCDAMQMWSDLEDPLPPNASRIGALGVLRIRPSEEEHKNEVMQATVVAQPVSTPIPVPSTGTASSTLQKGCMASSSSDTWQGVVAKTDILSLSFPSFTSAAPSQLNQLPRAGLIRCHSTPALRKVENRHRVQVLTSSPEEEVNLHRPTAARAATLTLASPASRHRDECLPMHVPHEGNVSSSSGSRASRLRALSNISGPIREEVAAVAMAGVGSRELSYCSPNSSIVTFIDHELDISTTDSGVFHAGDGLHDASGAESLLDSESGRRRSSRKHYLLTNARSPLLSGAHVRSLMPKSAARHRRLPTVVTAASQPAHRTSEYVAAVQAAAKHGRSLRQILSRCCDADDALQDSGESLSDLQEGEQGRNTA</sequence>
<evidence type="ECO:0000313" key="2">
    <source>
        <dbReference type="Proteomes" id="UP000419144"/>
    </source>
</evidence>
<gene>
    <name evidence="1" type="ORF">LtaPh_3221100</name>
</gene>
<evidence type="ECO:0000313" key="1">
    <source>
        <dbReference type="EMBL" id="GET91537.1"/>
    </source>
</evidence>
<reference evidence="1" key="1">
    <citation type="submission" date="2019-11" db="EMBL/GenBank/DDBJ databases">
        <title>Leishmania tarentolae CDS.</title>
        <authorList>
            <person name="Goto Y."/>
            <person name="Yamagishi J."/>
        </authorList>
    </citation>
    <scope>NUCLEOTIDE SEQUENCE [LARGE SCALE GENOMIC DNA]</scope>
    <source>
        <strain evidence="1">Parrot Tar II</strain>
    </source>
</reference>
<dbReference type="VEuPathDB" id="TriTrypDB:LtaPh_3221100"/>
<protein>
    <submittedName>
        <fullName evidence="1">Uncharacterized protein</fullName>
    </submittedName>
</protein>
<comment type="caution">
    <text evidence="1">The sequence shown here is derived from an EMBL/GenBank/DDBJ whole genome shotgun (WGS) entry which is preliminary data.</text>
</comment>
<keyword evidence="2" id="KW-1185">Reference proteome</keyword>
<dbReference type="EMBL" id="BLBS01000048">
    <property type="protein sequence ID" value="GET91537.1"/>
    <property type="molecule type" value="Genomic_DNA"/>
</dbReference>
<proteinExistence type="predicted"/>
<dbReference type="AlphaFoldDB" id="A0A640KVG2"/>
<accession>A0A640KVG2</accession>
<name>A0A640KVG2_LEITA</name>
<dbReference type="OrthoDB" id="266493at2759"/>
<organism evidence="1 2">
    <name type="scientific">Leishmania tarentolae</name>
    <name type="common">Sauroleishmania tarentolae</name>
    <dbReference type="NCBI Taxonomy" id="5689"/>
    <lineage>
        <taxon>Eukaryota</taxon>
        <taxon>Discoba</taxon>
        <taxon>Euglenozoa</taxon>
        <taxon>Kinetoplastea</taxon>
        <taxon>Metakinetoplastina</taxon>
        <taxon>Trypanosomatida</taxon>
        <taxon>Trypanosomatidae</taxon>
        <taxon>Leishmaniinae</taxon>
        <taxon>Leishmania</taxon>
        <taxon>lizard Leishmania</taxon>
    </lineage>
</organism>